<accession>A0A0R2N8E8</accession>
<dbReference type="PANTHER" id="PTHR39166">
    <property type="entry name" value="BLL1166 PROTEIN"/>
    <property type="match status" value="1"/>
</dbReference>
<dbReference type="Proteomes" id="UP000051249">
    <property type="component" value="Unassembled WGS sequence"/>
</dbReference>
<dbReference type="InterPro" id="IPR009267">
    <property type="entry name" value="NTP_transf_6"/>
</dbReference>
<dbReference type="AlphaFoldDB" id="A0A0R2N8E8"/>
<evidence type="ECO:0000313" key="1">
    <source>
        <dbReference type="EMBL" id="KRO22004.1"/>
    </source>
</evidence>
<dbReference type="Pfam" id="PF06042">
    <property type="entry name" value="NTP_transf_6"/>
    <property type="match status" value="1"/>
</dbReference>
<evidence type="ECO:0008006" key="3">
    <source>
        <dbReference type="Google" id="ProtNLM"/>
    </source>
</evidence>
<reference evidence="1 2" key="1">
    <citation type="journal article" date="2015" name="Genome Announc.">
        <title>Expanding the biotechnology potential of lactobacilli through comparative genomics of 213 strains and associated genera.</title>
        <authorList>
            <person name="Sun Z."/>
            <person name="Harris H.M."/>
            <person name="McCann A."/>
            <person name="Guo C."/>
            <person name="Argimon S."/>
            <person name="Zhang W."/>
            <person name="Yang X."/>
            <person name="Jeffery I.B."/>
            <person name="Cooney J.C."/>
            <person name="Kagawa T.F."/>
            <person name="Liu W."/>
            <person name="Song Y."/>
            <person name="Salvetti E."/>
            <person name="Wrobel A."/>
            <person name="Rasinkangas P."/>
            <person name="Parkhill J."/>
            <person name="Rea M.C."/>
            <person name="O'Sullivan O."/>
            <person name="Ritari J."/>
            <person name="Douillard F.P."/>
            <person name="Paul Ross R."/>
            <person name="Yang R."/>
            <person name="Briner A.E."/>
            <person name="Felis G.E."/>
            <person name="de Vos W.M."/>
            <person name="Barrangou R."/>
            <person name="Klaenhammer T.R."/>
            <person name="Caufield P.W."/>
            <person name="Cui Y."/>
            <person name="Zhang H."/>
            <person name="O'Toole P.W."/>
        </authorList>
    </citation>
    <scope>NUCLEOTIDE SEQUENCE [LARGE SCALE GENOMIC DNA]</scope>
    <source>
        <strain evidence="1 2">DSM 23026</strain>
    </source>
</reference>
<dbReference type="OrthoDB" id="1901124at2"/>
<keyword evidence="2" id="KW-1185">Reference proteome</keyword>
<evidence type="ECO:0000313" key="2">
    <source>
        <dbReference type="Proteomes" id="UP000051249"/>
    </source>
</evidence>
<dbReference type="PATRIC" id="fig|480391.4.peg.1345"/>
<dbReference type="PANTHER" id="PTHR39166:SF1">
    <property type="entry name" value="BLL1166 PROTEIN"/>
    <property type="match status" value="1"/>
</dbReference>
<sequence>MKYLNDLKKIISDNEELMKALRVVKKADLKQGCIAAGAIRNLVWSQLMQQEIPGLHDVDVVFFDPSKTYSDNKKIQDALKLEYSALNWEVKNEFYMNTHNNKETPKFKSVEDAIAHFTETATAVGAYLDDDNQLEIIAPYGLDDLFELKLRPTPYFENDQSVFIKRVESKEWTNKWSQLKLIYN</sequence>
<proteinExistence type="predicted"/>
<name>A0A0R2N8E8_9LACO</name>
<organism evidence="1 2">
    <name type="scientific">Pediococcus argentinicus</name>
    <dbReference type="NCBI Taxonomy" id="480391"/>
    <lineage>
        <taxon>Bacteria</taxon>
        <taxon>Bacillati</taxon>
        <taxon>Bacillota</taxon>
        <taxon>Bacilli</taxon>
        <taxon>Lactobacillales</taxon>
        <taxon>Lactobacillaceae</taxon>
        <taxon>Pediococcus</taxon>
    </lineage>
</organism>
<comment type="caution">
    <text evidence="1">The sequence shown here is derived from an EMBL/GenBank/DDBJ whole genome shotgun (WGS) entry which is preliminary data.</text>
</comment>
<gene>
    <name evidence="1" type="ORF">IV88_GL001323</name>
</gene>
<dbReference type="EMBL" id="JQCQ01000043">
    <property type="protein sequence ID" value="KRO22004.1"/>
    <property type="molecule type" value="Genomic_DNA"/>
</dbReference>
<protein>
    <recommendedName>
        <fullName evidence="3">Nucleotidyltransferase family protein</fullName>
    </recommendedName>
</protein>
<dbReference type="RefSeq" id="WP_057800421.1">
    <property type="nucleotide sequence ID" value="NZ_BJZZ01000045.1"/>
</dbReference>